<dbReference type="GO" id="GO:0031415">
    <property type="term" value="C:NatA complex"/>
    <property type="evidence" value="ECO:0007669"/>
    <property type="project" value="TreeGrafter"/>
</dbReference>
<feature type="repeat" description="TPR" evidence="3">
    <location>
        <begin position="90"/>
        <end position="123"/>
    </location>
</feature>
<dbReference type="OrthoDB" id="5593797at2759"/>
<proteinExistence type="predicted"/>
<keyword evidence="5" id="KW-1185">Reference proteome</keyword>
<evidence type="ECO:0000256" key="2">
    <source>
        <dbReference type="ARBA" id="ARBA00022803"/>
    </source>
</evidence>
<dbReference type="InterPro" id="IPR019734">
    <property type="entry name" value="TPR_rpt"/>
</dbReference>
<gene>
    <name evidence="4" type="ORF">IWQ62_004250</name>
</gene>
<dbReference type="PROSITE" id="PS50005">
    <property type="entry name" value="TPR"/>
    <property type="match status" value="1"/>
</dbReference>
<evidence type="ECO:0000256" key="1">
    <source>
        <dbReference type="ARBA" id="ARBA00022737"/>
    </source>
</evidence>
<evidence type="ECO:0000256" key="3">
    <source>
        <dbReference type="PROSITE-ProRule" id="PRU00339"/>
    </source>
</evidence>
<dbReference type="PANTHER" id="PTHR22767">
    <property type="entry name" value="N-TERMINAL ACETYLTRANSFERASE-RELATED"/>
    <property type="match status" value="1"/>
</dbReference>
<comment type="caution">
    <text evidence="4">The sequence shown here is derived from an EMBL/GenBank/DDBJ whole genome shotgun (WGS) entry which is preliminary data.</text>
</comment>
<evidence type="ECO:0008006" key="6">
    <source>
        <dbReference type="Google" id="ProtNLM"/>
    </source>
</evidence>
<evidence type="ECO:0000313" key="5">
    <source>
        <dbReference type="Proteomes" id="UP001150925"/>
    </source>
</evidence>
<organism evidence="4 5">
    <name type="scientific">Dispira parvispora</name>
    <dbReference type="NCBI Taxonomy" id="1520584"/>
    <lineage>
        <taxon>Eukaryota</taxon>
        <taxon>Fungi</taxon>
        <taxon>Fungi incertae sedis</taxon>
        <taxon>Zoopagomycota</taxon>
        <taxon>Kickxellomycotina</taxon>
        <taxon>Dimargaritomycetes</taxon>
        <taxon>Dimargaritales</taxon>
        <taxon>Dimargaritaceae</taxon>
        <taxon>Dispira</taxon>
    </lineage>
</organism>
<protein>
    <recommendedName>
        <fullName evidence="6">Tetratricopeptide repeat protein</fullName>
    </recommendedName>
</protein>
<dbReference type="EMBL" id="JANBPY010001353">
    <property type="protein sequence ID" value="KAJ1960390.1"/>
    <property type="molecule type" value="Genomic_DNA"/>
</dbReference>
<dbReference type="Pfam" id="PF07719">
    <property type="entry name" value="TPR_2"/>
    <property type="match status" value="1"/>
</dbReference>
<dbReference type="SUPFAM" id="SSF48452">
    <property type="entry name" value="TPR-like"/>
    <property type="match status" value="1"/>
</dbReference>
<dbReference type="InterPro" id="IPR011990">
    <property type="entry name" value="TPR-like_helical_dom_sf"/>
</dbReference>
<dbReference type="AlphaFoldDB" id="A0A9W8AMA5"/>
<sequence length="146" mass="16868">MTTRPNAVKPVIPKHRVLPNKETTLFKTLLKEYEFKQYKKGLKVSDQILKKFPNHGETLCMKGLFLTNLGRTEEGIVTVKLGITKDLTSHICWHVYGLIHRTNKNYAEAVKCYHQALKLDRGNFQILQDLGVLQTQLRQYDSLVQT</sequence>
<evidence type="ECO:0000313" key="4">
    <source>
        <dbReference type="EMBL" id="KAJ1960390.1"/>
    </source>
</evidence>
<name>A0A9W8AMA5_9FUNG</name>
<dbReference type="Gene3D" id="1.25.40.1040">
    <property type="match status" value="1"/>
</dbReference>
<dbReference type="Proteomes" id="UP001150925">
    <property type="component" value="Unassembled WGS sequence"/>
</dbReference>
<dbReference type="PANTHER" id="PTHR22767:SF2">
    <property type="entry name" value="N(ALPHA)-ACETYLTRANSFERASE 15_16, ISOFORM A"/>
    <property type="match status" value="1"/>
</dbReference>
<feature type="non-terminal residue" evidence="4">
    <location>
        <position position="146"/>
    </location>
</feature>
<keyword evidence="1" id="KW-0677">Repeat</keyword>
<accession>A0A9W8AMA5</accession>
<dbReference type="SMART" id="SM00028">
    <property type="entry name" value="TPR"/>
    <property type="match status" value="1"/>
</dbReference>
<keyword evidence="2 3" id="KW-0802">TPR repeat</keyword>
<reference evidence="4" key="1">
    <citation type="submission" date="2022-07" db="EMBL/GenBank/DDBJ databases">
        <title>Phylogenomic reconstructions and comparative analyses of Kickxellomycotina fungi.</title>
        <authorList>
            <person name="Reynolds N.K."/>
            <person name="Stajich J.E."/>
            <person name="Barry K."/>
            <person name="Grigoriev I.V."/>
            <person name="Crous P."/>
            <person name="Smith M.E."/>
        </authorList>
    </citation>
    <scope>NUCLEOTIDE SEQUENCE</scope>
    <source>
        <strain evidence="4">RSA 1196</strain>
    </source>
</reference>
<dbReference type="InterPro" id="IPR013105">
    <property type="entry name" value="TPR_2"/>
</dbReference>